<feature type="compositionally biased region" description="Basic and acidic residues" evidence="4">
    <location>
        <begin position="296"/>
        <end position="309"/>
    </location>
</feature>
<dbReference type="GO" id="GO:0005634">
    <property type="term" value="C:nucleus"/>
    <property type="evidence" value="ECO:0007669"/>
    <property type="project" value="TreeGrafter"/>
</dbReference>
<dbReference type="PROSITE" id="PS50812">
    <property type="entry name" value="PWWP"/>
    <property type="match status" value="1"/>
</dbReference>
<dbReference type="InterPro" id="IPR000313">
    <property type="entry name" value="PWWP_dom"/>
</dbReference>
<dbReference type="Proteomes" id="UP000694872">
    <property type="component" value="Unplaced"/>
</dbReference>
<feature type="region of interest" description="Disordered" evidence="4">
    <location>
        <begin position="277"/>
        <end position="309"/>
    </location>
</feature>
<dbReference type="Pfam" id="PF00855">
    <property type="entry name" value="PWWP"/>
    <property type="match status" value="1"/>
</dbReference>
<evidence type="ECO:0000256" key="3">
    <source>
        <dbReference type="ARBA" id="ARBA00022833"/>
    </source>
</evidence>
<evidence type="ECO:0000313" key="7">
    <source>
        <dbReference type="RefSeq" id="XP_013180597.1"/>
    </source>
</evidence>
<dbReference type="GeneID" id="106127134"/>
<protein>
    <submittedName>
        <fullName evidence="7">Zinc finger CW-type PWWP domain protein 1-like</fullName>
    </submittedName>
</protein>
<reference evidence="7" key="1">
    <citation type="submission" date="2025-08" db="UniProtKB">
        <authorList>
            <consortium name="RefSeq"/>
        </authorList>
    </citation>
    <scope>IDENTIFICATION</scope>
</reference>
<dbReference type="GO" id="GO:0008270">
    <property type="term" value="F:zinc ion binding"/>
    <property type="evidence" value="ECO:0007669"/>
    <property type="project" value="UniProtKB-KW"/>
</dbReference>
<feature type="domain" description="CW-type" evidence="6">
    <location>
        <begin position="68"/>
        <end position="120"/>
    </location>
</feature>
<dbReference type="PANTHER" id="PTHR15999:SF2">
    <property type="entry name" value="ZINC FINGER CW-TYPE PWWP DOMAIN PROTEIN 1"/>
    <property type="match status" value="1"/>
</dbReference>
<dbReference type="CDD" id="cd20145">
    <property type="entry name" value="PWWP_ZCWPW1"/>
    <property type="match status" value="1"/>
</dbReference>
<feature type="compositionally biased region" description="Acidic residues" evidence="4">
    <location>
        <begin position="280"/>
        <end position="291"/>
    </location>
</feature>
<evidence type="ECO:0000256" key="4">
    <source>
        <dbReference type="SAM" id="MobiDB-lite"/>
    </source>
</evidence>
<dbReference type="InterPro" id="IPR011124">
    <property type="entry name" value="Znf_CW"/>
</dbReference>
<dbReference type="AlphaFoldDB" id="A0AAJ6ZWX3"/>
<evidence type="ECO:0000259" key="5">
    <source>
        <dbReference type="PROSITE" id="PS50812"/>
    </source>
</evidence>
<dbReference type="SUPFAM" id="SSF63748">
    <property type="entry name" value="Tudor/PWWP/MBT"/>
    <property type="match status" value="1"/>
</dbReference>
<feature type="domain" description="PWWP" evidence="5">
    <location>
        <begin position="134"/>
        <end position="200"/>
    </location>
</feature>
<keyword evidence="1" id="KW-0479">Metal-binding</keyword>
<name>A0AAJ6ZWX3_PAPXU</name>
<evidence type="ECO:0000256" key="1">
    <source>
        <dbReference type="ARBA" id="ARBA00022723"/>
    </source>
</evidence>
<dbReference type="RefSeq" id="XP_013180597.1">
    <property type="nucleotide sequence ID" value="XM_013325143.1"/>
</dbReference>
<dbReference type="PANTHER" id="PTHR15999">
    <property type="entry name" value="ZINC FINGER CW-TYPE PWWP DOMAIN PROTEIN 1"/>
    <property type="match status" value="1"/>
</dbReference>
<dbReference type="Gene3D" id="2.30.30.140">
    <property type="match status" value="1"/>
</dbReference>
<organism evidence="7">
    <name type="scientific">Papilio xuthus</name>
    <name type="common">Asian swallowtail butterfly</name>
    <dbReference type="NCBI Taxonomy" id="66420"/>
    <lineage>
        <taxon>Eukaryota</taxon>
        <taxon>Metazoa</taxon>
        <taxon>Ecdysozoa</taxon>
        <taxon>Arthropoda</taxon>
        <taxon>Hexapoda</taxon>
        <taxon>Insecta</taxon>
        <taxon>Pterygota</taxon>
        <taxon>Neoptera</taxon>
        <taxon>Endopterygota</taxon>
        <taxon>Lepidoptera</taxon>
        <taxon>Glossata</taxon>
        <taxon>Ditrysia</taxon>
        <taxon>Papilionoidea</taxon>
        <taxon>Papilionidae</taxon>
        <taxon>Papilioninae</taxon>
        <taxon>Papilio</taxon>
    </lineage>
</organism>
<evidence type="ECO:0000259" key="6">
    <source>
        <dbReference type="PROSITE" id="PS51050"/>
    </source>
</evidence>
<keyword evidence="2" id="KW-0863">Zinc-finger</keyword>
<feature type="compositionally biased region" description="Polar residues" evidence="4">
    <location>
        <begin position="32"/>
        <end position="55"/>
    </location>
</feature>
<evidence type="ECO:0000256" key="2">
    <source>
        <dbReference type="ARBA" id="ARBA00022771"/>
    </source>
</evidence>
<dbReference type="SMART" id="SM00293">
    <property type="entry name" value="PWWP"/>
    <property type="match status" value="1"/>
</dbReference>
<dbReference type="KEGG" id="pxu:106127134"/>
<sequence>MSKTAIIPTETAVIPREEASQPLSFNDVVAKNPSQDKSQRQITFSSNSKISDTQSSQSRERMLWLQRRRTEGLWASCDSCGRWRYLPHVIDRYELPYKWYCKMNPDKKLADCSAPEVPIQLHDEEDLIHSRFSAGSIVWVKLPGWPWWPAMVDDCPDTEQFYWLDGFSDIPTHYHVVFFDKLDVSRAWVSDQIIEPYTINKNKIEDANRNKKYAKRLRVAVSQATDAFSLPLASRFSKYSFLARYKGKILSPTKISKTEIEKHRKSLKRKFDVDFPLSSDSDDSSSAEDEPMNNKGKTDAANKSKVKVTEQKKIAKKDDMMPESDYIVANNLTSSTTIDDQSQVNDTLKETNSLKVYATSTADEGLENASLDYGQTSIDTSKGITMQDTAITDSQLQMRAASRSSDEFEF</sequence>
<gene>
    <name evidence="7" type="primary">LOC106127134</name>
</gene>
<dbReference type="InterPro" id="IPR042778">
    <property type="entry name" value="ZCWPW1/ZCWPW2"/>
</dbReference>
<proteinExistence type="predicted"/>
<dbReference type="PROSITE" id="PS51050">
    <property type="entry name" value="ZF_CW"/>
    <property type="match status" value="1"/>
</dbReference>
<dbReference type="Pfam" id="PF07496">
    <property type="entry name" value="zf-CW"/>
    <property type="match status" value="1"/>
</dbReference>
<keyword evidence="3" id="KW-0862">Zinc</keyword>
<accession>A0AAJ6ZWX3</accession>
<feature type="region of interest" description="Disordered" evidence="4">
    <location>
        <begin position="31"/>
        <end position="55"/>
    </location>
</feature>
<dbReference type="Gene3D" id="3.30.40.100">
    <property type="match status" value="1"/>
</dbReference>